<feature type="compositionally biased region" description="Acidic residues" evidence="1">
    <location>
        <begin position="160"/>
        <end position="169"/>
    </location>
</feature>
<comment type="caution">
    <text evidence="3">The sequence shown here is derived from an EMBL/GenBank/DDBJ whole genome shotgun (WGS) entry which is preliminary data.</text>
</comment>
<feature type="compositionally biased region" description="Polar residues" evidence="1">
    <location>
        <begin position="471"/>
        <end position="482"/>
    </location>
</feature>
<evidence type="ECO:0000256" key="1">
    <source>
        <dbReference type="SAM" id="MobiDB-lite"/>
    </source>
</evidence>
<feature type="region of interest" description="Disordered" evidence="1">
    <location>
        <begin position="1"/>
        <end position="361"/>
    </location>
</feature>
<dbReference type="GeneID" id="64690982"/>
<feature type="compositionally biased region" description="Pro residues" evidence="1">
    <location>
        <begin position="203"/>
        <end position="212"/>
    </location>
</feature>
<feature type="compositionally biased region" description="Pro residues" evidence="1">
    <location>
        <begin position="1193"/>
        <end position="1204"/>
    </location>
</feature>
<dbReference type="RefSeq" id="XP_041291671.1">
    <property type="nucleotide sequence ID" value="XM_041428723.1"/>
</dbReference>
<feature type="compositionally biased region" description="Pro residues" evidence="1">
    <location>
        <begin position="700"/>
        <end position="710"/>
    </location>
</feature>
<dbReference type="PANTHER" id="PTHR45691:SF6">
    <property type="entry name" value="PROTEIN DIAPHANOUS"/>
    <property type="match status" value="1"/>
</dbReference>
<feature type="compositionally biased region" description="Low complexity" evidence="1">
    <location>
        <begin position="1125"/>
        <end position="1136"/>
    </location>
</feature>
<feature type="compositionally biased region" description="Acidic residues" evidence="1">
    <location>
        <begin position="409"/>
        <end position="429"/>
    </location>
</feature>
<accession>A0A9P7JT16</accession>
<reference evidence="3" key="1">
    <citation type="journal article" date="2020" name="New Phytol.">
        <title>Comparative genomics reveals dynamic genome evolution in host specialist ectomycorrhizal fungi.</title>
        <authorList>
            <person name="Lofgren L.A."/>
            <person name="Nguyen N.H."/>
            <person name="Vilgalys R."/>
            <person name="Ruytinx J."/>
            <person name="Liao H.L."/>
            <person name="Branco S."/>
            <person name="Kuo A."/>
            <person name="LaButti K."/>
            <person name="Lipzen A."/>
            <person name="Andreopoulos W."/>
            <person name="Pangilinan J."/>
            <person name="Riley R."/>
            <person name="Hundley H."/>
            <person name="Na H."/>
            <person name="Barry K."/>
            <person name="Grigoriev I.V."/>
            <person name="Stajich J.E."/>
            <person name="Kennedy P.G."/>
        </authorList>
    </citation>
    <scope>NUCLEOTIDE SEQUENCE</scope>
    <source>
        <strain evidence="3">FC423</strain>
    </source>
</reference>
<dbReference type="GO" id="GO:0030041">
    <property type="term" value="P:actin filament polymerization"/>
    <property type="evidence" value="ECO:0007669"/>
    <property type="project" value="TreeGrafter"/>
</dbReference>
<proteinExistence type="predicted"/>
<dbReference type="Pfam" id="PF25459">
    <property type="entry name" value="AIM3_BBC1_C"/>
    <property type="match status" value="1"/>
</dbReference>
<feature type="compositionally biased region" description="Basic and acidic residues" evidence="1">
    <location>
        <begin position="515"/>
        <end position="527"/>
    </location>
</feature>
<keyword evidence="4" id="KW-1185">Reference proteome</keyword>
<sequence>MSETPPKPKPGSLRDRIAAFENANKSAAPAPGPAPRPKPSTLQSWKPKVPSPPQSPESERKTAGMSASDAMESIGRGGSLKERMAALQGKVTFGGGTPPPILPKPADKPRWKPPPQVSAPEDQVLSQDEAIDAQGSSPPATGDPDSTDLKGEHEAQQDAAEIEQDPEEEERQRRAAIAARMARLGGARVGMGPPLFTNKPAPKKPVTPPPQPRQDEGVTFEDSEVTPPPAEAISPPADVREETQTDPDFFPTPTHKDSDSSSLSISDSPSNAATTRSMPVPAGPRRAAPPRKKAYKSPPVSQLSEVPVPVAAADVSEEAPDSEPTEEPTTTTEPELELEPEARPSVVTVTSQEVVESPEQVPVPSAEQILVIGDVQKEIGEVGVSVELDTAEVDPADKLEQERYHVDADEPAPEQQDQEEEEQEQEEQEYEKREQKEEDEAEEEARRQRVAAKLAQMGAFNPFSGPPPVSYQDSIPSTTARRDSITIQSVSVEEPLAVDEATPSPPAAYVSPQSHVEEELEQAKEAGEVDEPASRAAEFDHGSQPDLGTTRRVLYHDEMDEQEQCDGSDQLLNEHEAWEPASQSHTLDTPLPPANPISQEYQPGQGDPNQPGTSAQDEEDVFTDAVDSAPDNAPEFLQVAPEITPDQHQDNDEMPPARITRSVPPPPVNLSSKSSITPSSPPPPPKLPYALQADEERPESPAPRPVPPPVKSVKATERRPATPPRVARRTSASVKSADMEEEPPFPPPRVARRTSASVRSADMEEEPPFPPPRVTRRTSASVRSADMEEEPPSPPPRVARRTSASVRSANMEEPPSPPPRISRRTSASVKSVDIEAPPTPPPVPTSPRPLVRRPTSPPIITALPLVVVVPVTSCHVERELSDDEAPSQPQRAQEPEEEDEDSVRKRTIAERMARLGGIRFGAPPVPTPLTRPTFPRAPPPTSIPPDEPEVDAKESEERDETVEDEAARKQRIAVKLAGMGGMRFGMLPPGAGVAPATARRLAPKQDDSESEDAALPVPAPARRPLPPVEVDPEQESRQTWSEDDVRVEMEESEVEEAYYSDADVREPVEEEGPPLPPPRRSSLTLKSAEVLPTPPPRSPPPVGRPPIPSIPTALLNRRSSIATGSSSRKSSVDYSSATETPVQKQRIHTALPLERDSSDSGTPSEYVMVEPEPETEEEPVVPPPRRFSRAPPRSFPPPPPPSAIDPPEQITSTTQWELPSIPQATSEFGDETDLASSRFSEDSTFHGSTSPMHQSDSRRTSGQTARPVDQQLSADDLMVLWGKIGVQVVESATGLFEKSKRSLVGDGSYAGFVKAVLAQVPDAQRASGEGEDWGYSIYVQSAGSVQRRVADILPGDVIAFWDAKLKGHKGLHTYSQTVGVGENGPLVGVVSEVESKKSKVRIWQANQHVGQQVSLLRRWGWRPNNALTPKATQTVENVSYRLEDLKSGVVKVRYLLLFG</sequence>
<protein>
    <recommendedName>
        <fullName evidence="2">BBC1/AIM3 cysteine proteinase-fold domain-containing protein</fullName>
    </recommendedName>
</protein>
<gene>
    <name evidence="3" type="ORF">F5147DRAFT_229654</name>
</gene>
<feature type="compositionally biased region" description="Basic and acidic residues" evidence="1">
    <location>
        <begin position="147"/>
        <end position="156"/>
    </location>
</feature>
<dbReference type="OrthoDB" id="207120at2759"/>
<evidence type="ECO:0000313" key="3">
    <source>
        <dbReference type="EMBL" id="KAG2106633.1"/>
    </source>
</evidence>
<feature type="domain" description="BBC1/AIM3 cysteine proteinase-fold" evidence="2">
    <location>
        <begin position="1263"/>
        <end position="1452"/>
    </location>
</feature>
<feature type="compositionally biased region" description="Basic and acidic residues" evidence="1">
    <location>
        <begin position="902"/>
        <end position="913"/>
    </location>
</feature>
<feature type="compositionally biased region" description="Polar residues" evidence="1">
    <location>
        <begin position="596"/>
        <end position="615"/>
    </location>
</feature>
<dbReference type="GO" id="GO:0005884">
    <property type="term" value="C:actin filament"/>
    <property type="evidence" value="ECO:0007669"/>
    <property type="project" value="TreeGrafter"/>
</dbReference>
<dbReference type="EMBL" id="JABBWM010000035">
    <property type="protein sequence ID" value="KAG2106633.1"/>
    <property type="molecule type" value="Genomic_DNA"/>
</dbReference>
<evidence type="ECO:0000259" key="2">
    <source>
        <dbReference type="Pfam" id="PF25459"/>
    </source>
</evidence>
<feature type="region of interest" description="Disordered" evidence="1">
    <location>
        <begin position="385"/>
        <end position="482"/>
    </location>
</feature>
<feature type="region of interest" description="Disordered" evidence="1">
    <location>
        <begin position="989"/>
        <end position="1209"/>
    </location>
</feature>
<feature type="compositionally biased region" description="Pro residues" evidence="1">
    <location>
        <begin position="837"/>
        <end position="847"/>
    </location>
</feature>
<feature type="compositionally biased region" description="Low complexity" evidence="1">
    <location>
        <begin position="344"/>
        <end position="361"/>
    </location>
</feature>
<feature type="compositionally biased region" description="Pro residues" evidence="1">
    <location>
        <begin position="1017"/>
        <end position="1029"/>
    </location>
</feature>
<feature type="region of interest" description="Disordered" evidence="1">
    <location>
        <begin position="877"/>
        <end position="967"/>
    </location>
</feature>
<feature type="compositionally biased region" description="Pro residues" evidence="1">
    <location>
        <begin position="1092"/>
        <end position="1109"/>
    </location>
</feature>
<dbReference type="InterPro" id="IPR057402">
    <property type="entry name" value="AIM3_BBC1_C"/>
</dbReference>
<feature type="compositionally biased region" description="Pro residues" evidence="1">
    <location>
        <begin position="923"/>
        <end position="945"/>
    </location>
</feature>
<feature type="compositionally biased region" description="Acidic residues" evidence="1">
    <location>
        <begin position="315"/>
        <end position="326"/>
    </location>
</feature>
<feature type="region of interest" description="Disordered" evidence="1">
    <location>
        <begin position="1226"/>
        <end position="1268"/>
    </location>
</feature>
<feature type="compositionally biased region" description="Low complexity" evidence="1">
    <location>
        <begin position="260"/>
        <end position="270"/>
    </location>
</feature>
<evidence type="ECO:0000313" key="4">
    <source>
        <dbReference type="Proteomes" id="UP000823399"/>
    </source>
</evidence>
<feature type="compositionally biased region" description="Basic and acidic residues" evidence="1">
    <location>
        <begin position="395"/>
        <end position="408"/>
    </location>
</feature>
<dbReference type="PANTHER" id="PTHR45691">
    <property type="entry name" value="PROTEIN DIAPHANOUS"/>
    <property type="match status" value="1"/>
</dbReference>
<feature type="region of interest" description="Disordered" evidence="1">
    <location>
        <begin position="494"/>
        <end position="857"/>
    </location>
</feature>
<dbReference type="Proteomes" id="UP000823399">
    <property type="component" value="Unassembled WGS sequence"/>
</dbReference>
<dbReference type="InterPro" id="IPR051412">
    <property type="entry name" value="Formin_Homology_Diaphanous_sf"/>
</dbReference>
<organism evidence="3 4">
    <name type="scientific">Suillus discolor</name>
    <dbReference type="NCBI Taxonomy" id="1912936"/>
    <lineage>
        <taxon>Eukaryota</taxon>
        <taxon>Fungi</taxon>
        <taxon>Dikarya</taxon>
        <taxon>Basidiomycota</taxon>
        <taxon>Agaricomycotina</taxon>
        <taxon>Agaricomycetes</taxon>
        <taxon>Agaricomycetidae</taxon>
        <taxon>Boletales</taxon>
        <taxon>Suillineae</taxon>
        <taxon>Suillaceae</taxon>
        <taxon>Suillus</taxon>
    </lineage>
</organism>
<name>A0A9P7JT16_9AGAM</name>
<feature type="compositionally biased region" description="Polar residues" evidence="1">
    <location>
        <begin position="1245"/>
        <end position="1264"/>
    </location>
</feature>